<protein>
    <submittedName>
        <fullName evidence="1">Uncharacterized protein</fullName>
    </submittedName>
</protein>
<comment type="caution">
    <text evidence="1">The sequence shown here is derived from an EMBL/GenBank/DDBJ whole genome shotgun (WGS) entry which is preliminary data.</text>
</comment>
<sequence>MEVNASESLVFATSKAALPDSQPLEEMIILETSVVLEREVPGEHLLIVTYDTPMGEPMVNGVFLKGDKPDRSIIPAVGGSRLNGLGLKLGMVSRFAALECDRGSNHSVGTCPIDPPALIGIPQVAPKDTIVNIAPSLSQEKHSTIEVIERKEDQVLKEKNGRVLPNSIKGTGGKITTK</sequence>
<dbReference type="Proteomes" id="UP001472677">
    <property type="component" value="Unassembled WGS sequence"/>
</dbReference>
<evidence type="ECO:0000313" key="2">
    <source>
        <dbReference type="Proteomes" id="UP001472677"/>
    </source>
</evidence>
<proteinExistence type="predicted"/>
<accession>A0ABR2AR35</accession>
<name>A0ABR2AR35_9ROSI</name>
<keyword evidence="2" id="KW-1185">Reference proteome</keyword>
<gene>
    <name evidence="1" type="ORF">V6N12_016906</name>
</gene>
<organism evidence="1 2">
    <name type="scientific">Hibiscus sabdariffa</name>
    <name type="common">roselle</name>
    <dbReference type="NCBI Taxonomy" id="183260"/>
    <lineage>
        <taxon>Eukaryota</taxon>
        <taxon>Viridiplantae</taxon>
        <taxon>Streptophyta</taxon>
        <taxon>Embryophyta</taxon>
        <taxon>Tracheophyta</taxon>
        <taxon>Spermatophyta</taxon>
        <taxon>Magnoliopsida</taxon>
        <taxon>eudicotyledons</taxon>
        <taxon>Gunneridae</taxon>
        <taxon>Pentapetalae</taxon>
        <taxon>rosids</taxon>
        <taxon>malvids</taxon>
        <taxon>Malvales</taxon>
        <taxon>Malvaceae</taxon>
        <taxon>Malvoideae</taxon>
        <taxon>Hibiscus</taxon>
    </lineage>
</organism>
<evidence type="ECO:0000313" key="1">
    <source>
        <dbReference type="EMBL" id="KAK8496333.1"/>
    </source>
</evidence>
<dbReference type="EMBL" id="JBBPBM010000372">
    <property type="protein sequence ID" value="KAK8496333.1"/>
    <property type="molecule type" value="Genomic_DNA"/>
</dbReference>
<reference evidence="1 2" key="1">
    <citation type="journal article" date="2024" name="G3 (Bethesda)">
        <title>Genome assembly of Hibiscus sabdariffa L. provides insights into metabolisms of medicinal natural products.</title>
        <authorList>
            <person name="Kim T."/>
        </authorList>
    </citation>
    <scope>NUCLEOTIDE SEQUENCE [LARGE SCALE GENOMIC DNA]</scope>
    <source>
        <strain evidence="1">TK-2024</strain>
        <tissue evidence="1">Old leaves</tissue>
    </source>
</reference>